<name>A0A6V7P319_ANACO</name>
<evidence type="ECO:0000313" key="4">
    <source>
        <dbReference type="EMBL" id="CAD1825235.1"/>
    </source>
</evidence>
<dbReference type="PANTHER" id="PTHR13068:SF173">
    <property type="entry name" value="EMB|CAB62602.1"/>
    <property type="match status" value="1"/>
</dbReference>
<dbReference type="PANTHER" id="PTHR13068">
    <property type="entry name" value="CGI-12 PROTEIN-RELATED"/>
    <property type="match status" value="1"/>
</dbReference>
<comment type="similarity">
    <text evidence="1">Belongs to the mTERF family.</text>
</comment>
<dbReference type="InterPro" id="IPR003690">
    <property type="entry name" value="MTERF"/>
</dbReference>
<evidence type="ECO:0000256" key="2">
    <source>
        <dbReference type="ARBA" id="ARBA00022472"/>
    </source>
</evidence>
<dbReference type="GO" id="GO:0003676">
    <property type="term" value="F:nucleic acid binding"/>
    <property type="evidence" value="ECO:0007669"/>
    <property type="project" value="InterPro"/>
</dbReference>
<evidence type="ECO:0000256" key="1">
    <source>
        <dbReference type="ARBA" id="ARBA00007692"/>
    </source>
</evidence>
<dbReference type="GO" id="GO:0006353">
    <property type="term" value="P:DNA-templated transcription termination"/>
    <property type="evidence" value="ECO:0007669"/>
    <property type="project" value="UniProtKB-KW"/>
</dbReference>
<reference evidence="4" key="1">
    <citation type="submission" date="2020-07" db="EMBL/GenBank/DDBJ databases">
        <authorList>
            <person name="Lin J."/>
        </authorList>
    </citation>
    <scope>NUCLEOTIDE SEQUENCE</scope>
</reference>
<keyword evidence="2" id="KW-0806">Transcription termination</keyword>
<dbReference type="Gene3D" id="1.25.70.10">
    <property type="entry name" value="Transcription termination factor 3, mitochondrial"/>
    <property type="match status" value="1"/>
</dbReference>
<sequence>MYYIENPNDRSELLRVLLVAVVSIPLPLPPPPPVPPLLRLLSGGGGGASYADAVHGAVPGGSRRIPPDKALYAASRSLSGLSSPARPDAVVSFLRGSASLSPPQILRFVRCRPSILAADVPSNLLPKLSLFRSLLPGAGDGAAEAPGVLADLVTACASAFGYSAARLARSLAFLRDLYGGDDCGVVFALRRCPRLLSNDPDRVLSRNLAAVRDLYGGGRDPLPLIKKAPVLLTSSRSASRSFSAPPRR</sequence>
<proteinExistence type="inferred from homology"/>
<keyword evidence="3" id="KW-0809">Transit peptide</keyword>
<dbReference type="EMBL" id="LR862144">
    <property type="protein sequence ID" value="CAD1825235.1"/>
    <property type="molecule type" value="Genomic_DNA"/>
</dbReference>
<keyword evidence="2" id="KW-0804">Transcription</keyword>
<gene>
    <name evidence="4" type="ORF">CB5_LOCUS8446</name>
</gene>
<dbReference type="InterPro" id="IPR038538">
    <property type="entry name" value="MTERF_sf"/>
</dbReference>
<keyword evidence="2" id="KW-0805">Transcription regulation</keyword>
<protein>
    <submittedName>
        <fullName evidence="4">Uncharacterized protein</fullName>
    </submittedName>
</protein>
<dbReference type="AlphaFoldDB" id="A0A6V7P319"/>
<organism evidence="4">
    <name type="scientific">Ananas comosus var. bracteatus</name>
    <name type="common">red pineapple</name>
    <dbReference type="NCBI Taxonomy" id="296719"/>
    <lineage>
        <taxon>Eukaryota</taxon>
        <taxon>Viridiplantae</taxon>
        <taxon>Streptophyta</taxon>
        <taxon>Embryophyta</taxon>
        <taxon>Tracheophyta</taxon>
        <taxon>Spermatophyta</taxon>
        <taxon>Magnoliopsida</taxon>
        <taxon>Liliopsida</taxon>
        <taxon>Poales</taxon>
        <taxon>Bromeliaceae</taxon>
        <taxon>Bromelioideae</taxon>
        <taxon>Ananas</taxon>
    </lineage>
</organism>
<accession>A0A6V7P319</accession>
<evidence type="ECO:0000256" key="3">
    <source>
        <dbReference type="ARBA" id="ARBA00022946"/>
    </source>
</evidence>